<dbReference type="InterPro" id="IPR043128">
    <property type="entry name" value="Rev_trsase/Diguanyl_cyclase"/>
</dbReference>
<dbReference type="SMART" id="SM00267">
    <property type="entry name" value="GGDEF"/>
    <property type="match status" value="1"/>
</dbReference>
<dbReference type="AlphaFoldDB" id="A0A091B1C9"/>
<evidence type="ECO:0000313" key="5">
    <source>
        <dbReference type="Proteomes" id="UP000029392"/>
    </source>
</evidence>
<dbReference type="Gene3D" id="3.30.70.270">
    <property type="match status" value="1"/>
</dbReference>
<dbReference type="InterPro" id="IPR050469">
    <property type="entry name" value="Diguanylate_Cyclase"/>
</dbReference>
<gene>
    <name evidence="4" type="ORF">N790_02250</name>
</gene>
<dbReference type="eggNOG" id="COG3706">
    <property type="taxonomic scope" value="Bacteria"/>
</dbReference>
<dbReference type="InterPro" id="IPR000160">
    <property type="entry name" value="GGDEF_dom"/>
</dbReference>
<dbReference type="OrthoDB" id="9803824at2"/>
<comment type="catalytic activity">
    <reaction evidence="2">
        <text>2 GTP = 3',3'-c-di-GMP + 2 diphosphate</text>
        <dbReference type="Rhea" id="RHEA:24898"/>
        <dbReference type="ChEBI" id="CHEBI:33019"/>
        <dbReference type="ChEBI" id="CHEBI:37565"/>
        <dbReference type="ChEBI" id="CHEBI:58805"/>
        <dbReference type="EC" id="2.7.7.65"/>
    </reaction>
</comment>
<accession>A0A091B1C9</accession>
<reference evidence="4 5" key="1">
    <citation type="submission" date="2013-09" db="EMBL/GenBank/DDBJ databases">
        <title>Genome sequencing of Arenimonas malthae.</title>
        <authorList>
            <person name="Chen F."/>
            <person name="Wang G."/>
        </authorList>
    </citation>
    <scope>NUCLEOTIDE SEQUENCE [LARGE SCALE GENOMIC DNA]</scope>
    <source>
        <strain evidence="4 5">CC-JY-1</strain>
    </source>
</reference>
<evidence type="ECO:0000259" key="3">
    <source>
        <dbReference type="PROSITE" id="PS50887"/>
    </source>
</evidence>
<keyword evidence="5" id="KW-1185">Reference proteome</keyword>
<dbReference type="STRING" id="1384054.N790_02250"/>
<dbReference type="PANTHER" id="PTHR45138">
    <property type="entry name" value="REGULATORY COMPONENTS OF SENSORY TRANSDUCTION SYSTEM"/>
    <property type="match status" value="1"/>
</dbReference>
<organism evidence="4 5">
    <name type="scientific">Arenimonas malthae CC-JY-1</name>
    <dbReference type="NCBI Taxonomy" id="1384054"/>
    <lineage>
        <taxon>Bacteria</taxon>
        <taxon>Pseudomonadati</taxon>
        <taxon>Pseudomonadota</taxon>
        <taxon>Gammaproteobacteria</taxon>
        <taxon>Lysobacterales</taxon>
        <taxon>Lysobacteraceae</taxon>
        <taxon>Arenimonas</taxon>
    </lineage>
</organism>
<name>A0A091B1C9_9GAMM</name>
<dbReference type="InterPro" id="IPR029787">
    <property type="entry name" value="Nucleotide_cyclase"/>
</dbReference>
<evidence type="ECO:0000256" key="1">
    <source>
        <dbReference type="ARBA" id="ARBA00012528"/>
    </source>
</evidence>
<dbReference type="SUPFAM" id="SSF55073">
    <property type="entry name" value="Nucleotide cyclase"/>
    <property type="match status" value="1"/>
</dbReference>
<dbReference type="RefSeq" id="WP_043804243.1">
    <property type="nucleotide sequence ID" value="NZ_AVCH01000182.1"/>
</dbReference>
<dbReference type="CDD" id="cd01949">
    <property type="entry name" value="GGDEF"/>
    <property type="match status" value="1"/>
</dbReference>
<dbReference type="PATRIC" id="fig|1384054.3.peg.2108"/>
<dbReference type="Gene3D" id="1.20.120.30">
    <property type="entry name" value="Aspartate receptor, ligand-binding domain"/>
    <property type="match status" value="1"/>
</dbReference>
<proteinExistence type="predicted"/>
<dbReference type="PROSITE" id="PS50887">
    <property type="entry name" value="GGDEF"/>
    <property type="match status" value="1"/>
</dbReference>
<dbReference type="GO" id="GO:0052621">
    <property type="term" value="F:diguanylate cyclase activity"/>
    <property type="evidence" value="ECO:0007669"/>
    <property type="project" value="UniProtKB-EC"/>
</dbReference>
<dbReference type="NCBIfam" id="TIGR00254">
    <property type="entry name" value="GGDEF"/>
    <property type="match status" value="1"/>
</dbReference>
<comment type="caution">
    <text evidence="4">The sequence shown here is derived from an EMBL/GenBank/DDBJ whole genome shotgun (WGS) entry which is preliminary data.</text>
</comment>
<evidence type="ECO:0000313" key="4">
    <source>
        <dbReference type="EMBL" id="KFN45451.1"/>
    </source>
</evidence>
<feature type="domain" description="GGDEF" evidence="3">
    <location>
        <begin position="161"/>
        <end position="293"/>
    </location>
</feature>
<dbReference type="EMBL" id="AVCH01000182">
    <property type="protein sequence ID" value="KFN45451.1"/>
    <property type="molecule type" value="Genomic_DNA"/>
</dbReference>
<evidence type="ECO:0000256" key="2">
    <source>
        <dbReference type="ARBA" id="ARBA00034247"/>
    </source>
</evidence>
<sequence length="293" mass="32824">MSDQAHRAADAIAELDAAMDVHLDWTRRVLRCALTREPPGEQMLAPDAHERCHFGHWLARTLPELERLDARKAHQLAALHRRMHDAIRVLCGNVLEGHPGDGAALANFEEAQAGLVQRLASFKTRILAEAVRLDPLTGLPLRYSLEGEFVLSQRHARRSGSLFFVAMFDIDHFKQVNDIHGHLVGDLALRHLADTLRRILRPSDRLYRYGGEEFLLLMLAEDTAEAEAAIERFLHAVRNSPVALPGQVALPQRVTIGLAQVAHGETLEQAVERADRALYEGKHAGRDRYVLAR</sequence>
<dbReference type="EC" id="2.7.7.65" evidence="1"/>
<protein>
    <recommendedName>
        <fullName evidence="1">diguanylate cyclase</fullName>
        <ecNumber evidence="1">2.7.7.65</ecNumber>
    </recommendedName>
</protein>
<dbReference type="Proteomes" id="UP000029392">
    <property type="component" value="Unassembled WGS sequence"/>
</dbReference>
<dbReference type="Pfam" id="PF00990">
    <property type="entry name" value="GGDEF"/>
    <property type="match status" value="1"/>
</dbReference>
<dbReference type="PANTHER" id="PTHR45138:SF9">
    <property type="entry name" value="DIGUANYLATE CYCLASE DGCM-RELATED"/>
    <property type="match status" value="1"/>
</dbReference>